<keyword evidence="3" id="KW-1185">Reference proteome</keyword>
<sequence length="136" mass="14865">MVGHWDNIYSRPQSARCGRCGSHVVTTSEAAAEHECTLSCLICGGSQQTGAADCRDKYRKPIKSRMSLSNTNRRSALKEVPFSTKKPSSVPGKPGQIKTTDKAETRTKNASFNFGHFPSLANGQTKVSGWFEAWPD</sequence>
<organism evidence="2 3">
    <name type="scientific">Rhipicephalus microplus</name>
    <name type="common">Cattle tick</name>
    <name type="synonym">Boophilus microplus</name>
    <dbReference type="NCBI Taxonomy" id="6941"/>
    <lineage>
        <taxon>Eukaryota</taxon>
        <taxon>Metazoa</taxon>
        <taxon>Ecdysozoa</taxon>
        <taxon>Arthropoda</taxon>
        <taxon>Chelicerata</taxon>
        <taxon>Arachnida</taxon>
        <taxon>Acari</taxon>
        <taxon>Parasitiformes</taxon>
        <taxon>Ixodida</taxon>
        <taxon>Ixodoidea</taxon>
        <taxon>Ixodidae</taxon>
        <taxon>Rhipicephalinae</taxon>
        <taxon>Rhipicephalus</taxon>
        <taxon>Boophilus</taxon>
    </lineage>
</organism>
<dbReference type="AlphaFoldDB" id="A0A9J6D5U8"/>
<evidence type="ECO:0000313" key="3">
    <source>
        <dbReference type="Proteomes" id="UP000821866"/>
    </source>
</evidence>
<evidence type="ECO:0000256" key="1">
    <source>
        <dbReference type="SAM" id="MobiDB-lite"/>
    </source>
</evidence>
<gene>
    <name evidence="2" type="ORF">HPB51_017418</name>
</gene>
<proteinExistence type="predicted"/>
<dbReference type="Proteomes" id="UP000821866">
    <property type="component" value="Chromosome 9"/>
</dbReference>
<accession>A0A9J6D5U8</accession>
<protein>
    <submittedName>
        <fullName evidence="2">Uncharacterized protein</fullName>
    </submittedName>
</protein>
<feature type="region of interest" description="Disordered" evidence="1">
    <location>
        <begin position="69"/>
        <end position="107"/>
    </location>
</feature>
<reference evidence="2" key="1">
    <citation type="journal article" date="2020" name="Cell">
        <title>Large-Scale Comparative Analyses of Tick Genomes Elucidate Their Genetic Diversity and Vector Capacities.</title>
        <authorList>
            <consortium name="Tick Genome and Microbiome Consortium (TIGMIC)"/>
            <person name="Jia N."/>
            <person name="Wang J."/>
            <person name="Shi W."/>
            <person name="Du L."/>
            <person name="Sun Y."/>
            <person name="Zhan W."/>
            <person name="Jiang J.F."/>
            <person name="Wang Q."/>
            <person name="Zhang B."/>
            <person name="Ji P."/>
            <person name="Bell-Sakyi L."/>
            <person name="Cui X.M."/>
            <person name="Yuan T.T."/>
            <person name="Jiang B.G."/>
            <person name="Yang W.F."/>
            <person name="Lam T.T."/>
            <person name="Chang Q.C."/>
            <person name="Ding S.J."/>
            <person name="Wang X.J."/>
            <person name="Zhu J.G."/>
            <person name="Ruan X.D."/>
            <person name="Zhao L."/>
            <person name="Wei J.T."/>
            <person name="Ye R.Z."/>
            <person name="Que T.C."/>
            <person name="Du C.H."/>
            <person name="Zhou Y.H."/>
            <person name="Cheng J.X."/>
            <person name="Dai P.F."/>
            <person name="Guo W.B."/>
            <person name="Han X.H."/>
            <person name="Huang E.J."/>
            <person name="Li L.F."/>
            <person name="Wei W."/>
            <person name="Gao Y.C."/>
            <person name="Liu J.Z."/>
            <person name="Shao H.Z."/>
            <person name="Wang X."/>
            <person name="Wang C.C."/>
            <person name="Yang T.C."/>
            <person name="Huo Q.B."/>
            <person name="Li W."/>
            <person name="Chen H.Y."/>
            <person name="Chen S.E."/>
            <person name="Zhou L.G."/>
            <person name="Ni X.B."/>
            <person name="Tian J.H."/>
            <person name="Sheng Y."/>
            <person name="Liu T."/>
            <person name="Pan Y.S."/>
            <person name="Xia L.Y."/>
            <person name="Li J."/>
            <person name="Zhao F."/>
            <person name="Cao W.C."/>
        </authorList>
    </citation>
    <scope>NUCLEOTIDE SEQUENCE</scope>
    <source>
        <strain evidence="2">Rmic-2018</strain>
    </source>
</reference>
<name>A0A9J6D5U8_RHIMP</name>
<evidence type="ECO:0000313" key="2">
    <source>
        <dbReference type="EMBL" id="KAH8009433.1"/>
    </source>
</evidence>
<comment type="caution">
    <text evidence="2">The sequence shown here is derived from an EMBL/GenBank/DDBJ whole genome shotgun (WGS) entry which is preliminary data.</text>
</comment>
<dbReference type="EMBL" id="JABSTU010000011">
    <property type="protein sequence ID" value="KAH8009433.1"/>
    <property type="molecule type" value="Genomic_DNA"/>
</dbReference>
<reference evidence="2" key="2">
    <citation type="submission" date="2021-09" db="EMBL/GenBank/DDBJ databases">
        <authorList>
            <person name="Jia N."/>
            <person name="Wang J."/>
            <person name="Shi W."/>
            <person name="Du L."/>
            <person name="Sun Y."/>
            <person name="Zhan W."/>
            <person name="Jiang J."/>
            <person name="Wang Q."/>
            <person name="Zhang B."/>
            <person name="Ji P."/>
            <person name="Sakyi L.B."/>
            <person name="Cui X."/>
            <person name="Yuan T."/>
            <person name="Jiang B."/>
            <person name="Yang W."/>
            <person name="Lam T.T.-Y."/>
            <person name="Chang Q."/>
            <person name="Ding S."/>
            <person name="Wang X."/>
            <person name="Zhu J."/>
            <person name="Ruan X."/>
            <person name="Zhao L."/>
            <person name="Wei J."/>
            <person name="Que T."/>
            <person name="Du C."/>
            <person name="Cheng J."/>
            <person name="Dai P."/>
            <person name="Han X."/>
            <person name="Huang E."/>
            <person name="Gao Y."/>
            <person name="Liu J."/>
            <person name="Shao H."/>
            <person name="Ye R."/>
            <person name="Li L."/>
            <person name="Wei W."/>
            <person name="Wang X."/>
            <person name="Wang C."/>
            <person name="Huo Q."/>
            <person name="Li W."/>
            <person name="Guo W."/>
            <person name="Chen H."/>
            <person name="Chen S."/>
            <person name="Zhou L."/>
            <person name="Zhou L."/>
            <person name="Ni X."/>
            <person name="Tian J."/>
            <person name="Zhou Y."/>
            <person name="Sheng Y."/>
            <person name="Liu T."/>
            <person name="Pan Y."/>
            <person name="Xia L."/>
            <person name="Li J."/>
            <person name="Zhao F."/>
            <person name="Cao W."/>
        </authorList>
    </citation>
    <scope>NUCLEOTIDE SEQUENCE</scope>
    <source>
        <strain evidence="2">Rmic-2018</strain>
        <tissue evidence="2">Larvae</tissue>
    </source>
</reference>